<dbReference type="Gene3D" id="1.25.40.180">
    <property type="match status" value="1"/>
</dbReference>
<dbReference type="SUPFAM" id="SSF48371">
    <property type="entry name" value="ARM repeat"/>
    <property type="match status" value="1"/>
</dbReference>
<dbReference type="AlphaFoldDB" id="A0A0N4YY38"/>
<organism evidence="4">
    <name type="scientific">Nippostrongylus brasiliensis</name>
    <name type="common">Rat hookworm</name>
    <dbReference type="NCBI Taxonomy" id="27835"/>
    <lineage>
        <taxon>Eukaryota</taxon>
        <taxon>Metazoa</taxon>
        <taxon>Ecdysozoa</taxon>
        <taxon>Nematoda</taxon>
        <taxon>Chromadorea</taxon>
        <taxon>Rhabditida</taxon>
        <taxon>Rhabditina</taxon>
        <taxon>Rhabditomorpha</taxon>
        <taxon>Strongyloidea</taxon>
        <taxon>Heligmosomidae</taxon>
        <taxon>Nippostrongylus</taxon>
    </lineage>
</organism>
<dbReference type="InterPro" id="IPR015174">
    <property type="entry name" value="MIF4G-like_typ-2"/>
</dbReference>
<name>A0A0N4YY38_NIPBR</name>
<gene>
    <name evidence="2" type="ORF">NBR_LOCUS22160</name>
</gene>
<dbReference type="GO" id="GO:0005634">
    <property type="term" value="C:nucleus"/>
    <property type="evidence" value="ECO:0007669"/>
    <property type="project" value="TreeGrafter"/>
</dbReference>
<dbReference type="InterPro" id="IPR016024">
    <property type="entry name" value="ARM-type_fold"/>
</dbReference>
<evidence type="ECO:0000313" key="4">
    <source>
        <dbReference type="WBParaSite" id="NBR_0002216001-mRNA-1"/>
    </source>
</evidence>
<evidence type="ECO:0000259" key="1">
    <source>
        <dbReference type="Pfam" id="PF09090"/>
    </source>
</evidence>
<evidence type="ECO:0000313" key="3">
    <source>
        <dbReference type="Proteomes" id="UP000271162"/>
    </source>
</evidence>
<dbReference type="PANTHER" id="PTHR12412:SF2">
    <property type="entry name" value="NUCLEAR CAP-BINDING PROTEIN SUBUNIT 1"/>
    <property type="match status" value="1"/>
</dbReference>
<dbReference type="PANTHER" id="PTHR12412">
    <property type="entry name" value="CAP BINDING PROTEIN"/>
    <property type="match status" value="1"/>
</dbReference>
<dbReference type="WBParaSite" id="NBR_0002216001-mRNA-1">
    <property type="protein sequence ID" value="NBR_0002216001-mRNA-1"/>
    <property type="gene ID" value="NBR_0002216001"/>
</dbReference>
<evidence type="ECO:0000313" key="2">
    <source>
        <dbReference type="EMBL" id="VDL86782.1"/>
    </source>
</evidence>
<dbReference type="GO" id="GO:0003729">
    <property type="term" value="F:mRNA binding"/>
    <property type="evidence" value="ECO:0007669"/>
    <property type="project" value="TreeGrafter"/>
</dbReference>
<dbReference type="GO" id="GO:0000184">
    <property type="term" value="P:nuclear-transcribed mRNA catabolic process, nonsense-mediated decay"/>
    <property type="evidence" value="ECO:0007669"/>
    <property type="project" value="TreeGrafter"/>
</dbReference>
<protein>
    <submittedName>
        <fullName evidence="4">Nuclear cap-binding protein subunit 1 (inferred by orthology to a C. elegans protein)</fullName>
    </submittedName>
</protein>
<reference evidence="4" key="1">
    <citation type="submission" date="2017-02" db="UniProtKB">
        <authorList>
            <consortium name="WormBaseParasite"/>
        </authorList>
    </citation>
    <scope>IDENTIFICATION</scope>
</reference>
<feature type="domain" description="MIF4G-like type 2" evidence="1">
    <location>
        <begin position="21"/>
        <end position="175"/>
    </location>
</feature>
<keyword evidence="3" id="KW-1185">Reference proteome</keyword>
<dbReference type="Pfam" id="PF09090">
    <property type="entry name" value="MIF4G_like_2"/>
    <property type="match status" value="1"/>
</dbReference>
<dbReference type="GO" id="GO:0000339">
    <property type="term" value="F:RNA cap binding"/>
    <property type="evidence" value="ECO:0007669"/>
    <property type="project" value="InterPro"/>
</dbReference>
<dbReference type="GO" id="GO:0006406">
    <property type="term" value="P:mRNA export from nucleus"/>
    <property type="evidence" value="ECO:0007669"/>
    <property type="project" value="InterPro"/>
</dbReference>
<dbReference type="InterPro" id="IPR027159">
    <property type="entry name" value="CBP80"/>
</dbReference>
<proteinExistence type="predicted"/>
<accession>A0A0N4YY38</accession>
<dbReference type="EMBL" id="UYSL01027490">
    <property type="protein sequence ID" value="VDL86782.1"/>
    <property type="molecule type" value="Genomic_DNA"/>
</dbReference>
<sequence>MHANHSREPSATDEVIPARRIIILVDKMLKMQILDCGVVISWIFSESIRSETDRQWVWDVLNTALERLSRHIHKVAHDVHILQKRVERQRAETGEEMEDGDAKTREQEELEQQQEKLDNLKDFQKSLFLDVLHKFTVLITEYIVHCETEGTDFRTPYFSWINGRFKQIFLMHGSDLHLFTEDLRQELFSSSDIDPNVLETFQQFVALRE</sequence>
<dbReference type="OMA" id="MENWEEL"/>
<dbReference type="GO" id="GO:0005846">
    <property type="term" value="C:nuclear cap binding complex"/>
    <property type="evidence" value="ECO:0007669"/>
    <property type="project" value="InterPro"/>
</dbReference>
<reference evidence="2 3" key="2">
    <citation type="submission" date="2018-11" db="EMBL/GenBank/DDBJ databases">
        <authorList>
            <consortium name="Pathogen Informatics"/>
        </authorList>
    </citation>
    <scope>NUCLEOTIDE SEQUENCE [LARGE SCALE GENOMIC DNA]</scope>
</reference>
<dbReference type="Proteomes" id="UP000271162">
    <property type="component" value="Unassembled WGS sequence"/>
</dbReference>
<dbReference type="STRING" id="27835.A0A0N4YY38"/>